<gene>
    <name evidence="5" type="ORF">NCTC11429_02890</name>
</gene>
<feature type="domain" description="Type I restriction modification DNA specificity" evidence="4">
    <location>
        <begin position="275"/>
        <end position="403"/>
    </location>
</feature>
<keyword evidence="3" id="KW-0238">DNA-binding</keyword>
<organism evidence="5 6">
    <name type="scientific">Sphingobacterium thalpophilum</name>
    <dbReference type="NCBI Taxonomy" id="259"/>
    <lineage>
        <taxon>Bacteria</taxon>
        <taxon>Pseudomonadati</taxon>
        <taxon>Bacteroidota</taxon>
        <taxon>Sphingobacteriia</taxon>
        <taxon>Sphingobacteriales</taxon>
        <taxon>Sphingobacteriaceae</taxon>
        <taxon>Sphingobacterium</taxon>
    </lineage>
</organism>
<feature type="domain" description="Type I restriction modification DNA specificity" evidence="4">
    <location>
        <begin position="8"/>
        <end position="200"/>
    </location>
</feature>
<accession>A0A4U9VC26</accession>
<proteinExistence type="inferred from homology"/>
<dbReference type="PANTHER" id="PTHR30408">
    <property type="entry name" value="TYPE-1 RESTRICTION ENZYME ECOKI SPECIFICITY PROTEIN"/>
    <property type="match status" value="1"/>
</dbReference>
<comment type="similarity">
    <text evidence="1">Belongs to the type-I restriction system S methylase family.</text>
</comment>
<dbReference type="Gene3D" id="3.90.220.20">
    <property type="entry name" value="DNA methylase specificity domains"/>
    <property type="match status" value="2"/>
</dbReference>
<dbReference type="EMBL" id="LR590484">
    <property type="protein sequence ID" value="VTR43593.1"/>
    <property type="molecule type" value="Genomic_DNA"/>
</dbReference>
<dbReference type="Proteomes" id="UP000308196">
    <property type="component" value="Chromosome"/>
</dbReference>
<dbReference type="PANTHER" id="PTHR30408:SF12">
    <property type="entry name" value="TYPE I RESTRICTION ENZYME MJAVIII SPECIFICITY SUBUNIT"/>
    <property type="match status" value="1"/>
</dbReference>
<dbReference type="InterPro" id="IPR052021">
    <property type="entry name" value="Type-I_RS_S_subunit"/>
</dbReference>
<name>A0A4U9VC26_9SPHI</name>
<sequence length="415" mass="47749">MRFPQFTEEWETKKLGDVMDFKVTNSFSRENLNYKAGTVKNIHYGDIHTKFQTLFDTTKEVIPFINEEINLDRISNENYCKEGDVIFADASEDLNDVGKSIEIVNVNGEKLLSGLHTLLARPKKSIFHLGFNGYLFKSNSVRTQIQKESQGSKVLSINVGRISKIDLSFPAVDEQQKITSFFALLDERIQTQNKIIEQLETLIRDFRNRIFKQKIRFTDDDGKYFPEWIIHKLSDISERIIKKNSVGSQNVLTISAQFGLISQLEFFNKSVSAKDVSGYYLLEKNEFAYNRSYSSGYPMGAVKRLKKYDKGIVSTLYICFRFNSIVNLDFIEQYFESGIQNAEIEKIAQEGARNHGLLNVGVSDFFNIEVSLPSLEEQQKIASFLSSIDQKIQTEKEILIQAENQKKYLLQQMLA</sequence>
<dbReference type="Pfam" id="PF01420">
    <property type="entry name" value="Methylase_S"/>
    <property type="match status" value="2"/>
</dbReference>
<reference evidence="5 6" key="1">
    <citation type="submission" date="2019-05" db="EMBL/GenBank/DDBJ databases">
        <authorList>
            <consortium name="Pathogen Informatics"/>
        </authorList>
    </citation>
    <scope>NUCLEOTIDE SEQUENCE [LARGE SCALE GENOMIC DNA]</scope>
    <source>
        <strain evidence="5 6">NCTC11429</strain>
    </source>
</reference>
<dbReference type="InterPro" id="IPR000055">
    <property type="entry name" value="Restrct_endonuc_typeI_TRD"/>
</dbReference>
<evidence type="ECO:0000313" key="5">
    <source>
        <dbReference type="EMBL" id="VTR43593.1"/>
    </source>
</evidence>
<evidence type="ECO:0000256" key="1">
    <source>
        <dbReference type="ARBA" id="ARBA00010923"/>
    </source>
</evidence>
<dbReference type="KEGG" id="stha:NCTC11429_02890"/>
<dbReference type="InterPro" id="IPR044946">
    <property type="entry name" value="Restrct_endonuc_typeI_TRD_sf"/>
</dbReference>
<keyword evidence="2" id="KW-0680">Restriction system</keyword>
<dbReference type="REBASE" id="316921">
    <property type="entry name" value="S1.Sth11429I"/>
</dbReference>
<dbReference type="GO" id="GO:0009307">
    <property type="term" value="P:DNA restriction-modification system"/>
    <property type="evidence" value="ECO:0007669"/>
    <property type="project" value="UniProtKB-KW"/>
</dbReference>
<dbReference type="SUPFAM" id="SSF116734">
    <property type="entry name" value="DNA methylase specificity domain"/>
    <property type="match status" value="2"/>
</dbReference>
<dbReference type="GeneID" id="78463587"/>
<evidence type="ECO:0000256" key="3">
    <source>
        <dbReference type="ARBA" id="ARBA00023125"/>
    </source>
</evidence>
<dbReference type="GO" id="GO:0003677">
    <property type="term" value="F:DNA binding"/>
    <property type="evidence" value="ECO:0007669"/>
    <property type="project" value="UniProtKB-KW"/>
</dbReference>
<dbReference type="AlphaFoldDB" id="A0A4U9VC26"/>
<evidence type="ECO:0000259" key="4">
    <source>
        <dbReference type="Pfam" id="PF01420"/>
    </source>
</evidence>
<dbReference type="STRING" id="1123265.GCA_000686625_05125"/>
<dbReference type="RefSeq" id="WP_081817981.1">
    <property type="nucleotide sequence ID" value="NZ_LR590484.1"/>
</dbReference>
<evidence type="ECO:0000313" key="6">
    <source>
        <dbReference type="Proteomes" id="UP000308196"/>
    </source>
</evidence>
<protein>
    <submittedName>
        <fullName evidence="5">EcoKI restriction-modification system protein HsdS</fullName>
    </submittedName>
</protein>
<evidence type="ECO:0000256" key="2">
    <source>
        <dbReference type="ARBA" id="ARBA00022747"/>
    </source>
</evidence>